<dbReference type="EMBL" id="QYYH01000161">
    <property type="protein sequence ID" value="RJY06475.1"/>
    <property type="molecule type" value="Genomic_DNA"/>
</dbReference>
<evidence type="ECO:0000313" key="2">
    <source>
        <dbReference type="Proteomes" id="UP000273022"/>
    </source>
</evidence>
<name>A0A3A6THS7_9GAMM</name>
<comment type="caution">
    <text evidence="1">The sequence shown here is derived from an EMBL/GenBank/DDBJ whole genome shotgun (WGS) entry which is preliminary data.</text>
</comment>
<evidence type="ECO:0000313" key="1">
    <source>
        <dbReference type="EMBL" id="RJY06475.1"/>
    </source>
</evidence>
<accession>A0A3A6THS7</accession>
<dbReference type="AlphaFoldDB" id="A0A3A6THS7"/>
<dbReference type="RefSeq" id="WP_121854938.1">
    <property type="nucleotide sequence ID" value="NZ_CP037952.1"/>
</dbReference>
<reference evidence="1 2" key="1">
    <citation type="submission" date="2018-09" db="EMBL/GenBank/DDBJ databases">
        <title>Phylogeny of the Shewanellaceae, and recommendation for two new genera, Pseudoshewanella and Parashewanella.</title>
        <authorList>
            <person name="Wang G."/>
        </authorList>
    </citation>
    <scope>NUCLEOTIDE SEQUENCE [LARGE SCALE GENOMIC DNA]</scope>
    <source>
        <strain evidence="1 2">KCTC 22492</strain>
    </source>
</reference>
<dbReference type="Proteomes" id="UP000273022">
    <property type="component" value="Unassembled WGS sequence"/>
</dbReference>
<keyword evidence="2" id="KW-1185">Reference proteome</keyword>
<proteinExistence type="predicted"/>
<gene>
    <name evidence="1" type="ORF">D5R81_17685</name>
</gene>
<organism evidence="1 2">
    <name type="scientific">Parashewanella spongiae</name>
    <dbReference type="NCBI Taxonomy" id="342950"/>
    <lineage>
        <taxon>Bacteria</taxon>
        <taxon>Pseudomonadati</taxon>
        <taxon>Pseudomonadota</taxon>
        <taxon>Gammaproteobacteria</taxon>
        <taxon>Alteromonadales</taxon>
        <taxon>Shewanellaceae</taxon>
        <taxon>Parashewanella</taxon>
    </lineage>
</organism>
<protein>
    <submittedName>
        <fullName evidence="1">Uncharacterized protein</fullName>
    </submittedName>
</protein>
<sequence length="135" mass="15687">MQINHLHEKQAERIFQIHKYMCELYSSLKDYTTEFQARTNNEMKGKRENVSELLSKTGEYHDLNSLYLSSELSLNIKNILDEIKTTAISFMTEIEMNNGSDISKNWDEIHKKVEDKIKSAISGLANEFRIILGVN</sequence>